<dbReference type="EMBL" id="JACHKF010000001">
    <property type="protein sequence ID" value="MBB6569332.1"/>
    <property type="molecule type" value="Genomic_DNA"/>
</dbReference>
<dbReference type="GO" id="GO:0005840">
    <property type="term" value="C:ribosome"/>
    <property type="evidence" value="ECO:0007669"/>
    <property type="project" value="UniProtKB-KW"/>
</dbReference>
<dbReference type="InterPro" id="IPR050832">
    <property type="entry name" value="Bact_Acetyltransf"/>
</dbReference>
<evidence type="ECO:0000256" key="1">
    <source>
        <dbReference type="ARBA" id="ARBA00022679"/>
    </source>
</evidence>
<evidence type="ECO:0000313" key="6">
    <source>
        <dbReference type="Proteomes" id="UP000534306"/>
    </source>
</evidence>
<dbReference type="EMBL" id="JABJRC010000002">
    <property type="protein sequence ID" value="NOL40829.1"/>
    <property type="molecule type" value="Genomic_DNA"/>
</dbReference>
<dbReference type="Proteomes" id="UP000553957">
    <property type="component" value="Unassembled WGS sequence"/>
</dbReference>
<reference evidence="4 7" key="2">
    <citation type="submission" date="2020-08" db="EMBL/GenBank/DDBJ databases">
        <title>Sequencing the genomes of 1000 actinobacteria strains.</title>
        <authorList>
            <person name="Klenk H.-P."/>
        </authorList>
    </citation>
    <scope>NUCLEOTIDE SEQUENCE [LARGE SCALE GENOMIC DNA]</scope>
    <source>
        <strain evidence="4 7">DSM 15626</strain>
    </source>
</reference>
<evidence type="ECO:0000313" key="4">
    <source>
        <dbReference type="EMBL" id="MBB6569332.1"/>
    </source>
</evidence>
<evidence type="ECO:0000256" key="2">
    <source>
        <dbReference type="ARBA" id="ARBA00023315"/>
    </source>
</evidence>
<dbReference type="InterPro" id="IPR016181">
    <property type="entry name" value="Acyl_CoA_acyltransferase"/>
</dbReference>
<reference evidence="5 6" key="1">
    <citation type="submission" date="2020-05" db="EMBL/GenBank/DDBJ databases">
        <title>Genome sequence of Kribbella sandramycini ATCC 39419.</title>
        <authorList>
            <person name="Maclea K.S."/>
            <person name="Fair J.L."/>
        </authorList>
    </citation>
    <scope>NUCLEOTIDE SEQUENCE [LARGE SCALE GENOMIC DNA]</scope>
    <source>
        <strain evidence="5 6">ATCC 39419</strain>
    </source>
</reference>
<evidence type="ECO:0000313" key="5">
    <source>
        <dbReference type="EMBL" id="NOL40829.1"/>
    </source>
</evidence>
<dbReference type="GO" id="GO:0016747">
    <property type="term" value="F:acyltransferase activity, transferring groups other than amino-acyl groups"/>
    <property type="evidence" value="ECO:0007669"/>
    <property type="project" value="InterPro"/>
</dbReference>
<dbReference type="AlphaFoldDB" id="A0A7Y4KY57"/>
<dbReference type="Gene3D" id="3.40.630.30">
    <property type="match status" value="1"/>
</dbReference>
<comment type="caution">
    <text evidence="5">The sequence shown here is derived from an EMBL/GenBank/DDBJ whole genome shotgun (WGS) entry which is preliminary data.</text>
</comment>
<dbReference type="SUPFAM" id="SSF55729">
    <property type="entry name" value="Acyl-CoA N-acyltransferases (Nat)"/>
    <property type="match status" value="1"/>
</dbReference>
<keyword evidence="4" id="KW-0689">Ribosomal protein</keyword>
<accession>A0A7Y4KY57</accession>
<keyword evidence="6" id="KW-1185">Reference proteome</keyword>
<dbReference type="PANTHER" id="PTHR43877:SF1">
    <property type="entry name" value="ACETYLTRANSFERASE"/>
    <property type="match status" value="1"/>
</dbReference>
<keyword evidence="2" id="KW-0012">Acyltransferase</keyword>
<dbReference type="InterPro" id="IPR000182">
    <property type="entry name" value="GNAT_dom"/>
</dbReference>
<dbReference type="PROSITE" id="PS51186">
    <property type="entry name" value="GNAT"/>
    <property type="match status" value="1"/>
</dbReference>
<organism evidence="5 6">
    <name type="scientific">Kribbella sandramycini</name>
    <dbReference type="NCBI Taxonomy" id="60450"/>
    <lineage>
        <taxon>Bacteria</taxon>
        <taxon>Bacillati</taxon>
        <taxon>Actinomycetota</taxon>
        <taxon>Actinomycetes</taxon>
        <taxon>Propionibacteriales</taxon>
        <taxon>Kribbellaceae</taxon>
        <taxon>Kribbella</taxon>
    </lineage>
</organism>
<proteinExistence type="predicted"/>
<gene>
    <name evidence="4" type="ORF">HNR71_004969</name>
    <name evidence="5" type="ORF">HPO96_11285</name>
</gene>
<dbReference type="RefSeq" id="WP_171673304.1">
    <property type="nucleotide sequence ID" value="NZ_BAAAGT010000002.1"/>
</dbReference>
<keyword evidence="1 5" id="KW-0808">Transferase</keyword>
<dbReference type="CDD" id="cd04301">
    <property type="entry name" value="NAT_SF"/>
    <property type="match status" value="1"/>
</dbReference>
<dbReference type="Pfam" id="PF00583">
    <property type="entry name" value="Acetyltransf_1"/>
    <property type="match status" value="1"/>
</dbReference>
<feature type="domain" description="N-acetyltransferase" evidence="3">
    <location>
        <begin position="1"/>
        <end position="155"/>
    </location>
</feature>
<keyword evidence="4" id="KW-0687">Ribonucleoprotein</keyword>
<sequence length="155" mass="16415">MLIRAATADDLEFLTAMLLEAYNWDGTATFTIEGLRADEHAAPYLAGWPRVDDFGVIAEVDGVPAGAAWARLIPGGYGFVADDVPELSLGVSPDFRRRGIARALLTELLEAARAASYERLSLSVDPANPAAGLYRSLGFGKVGVAGTSDTMVVEL</sequence>
<name>A0A7Y4KY57_9ACTN</name>
<evidence type="ECO:0000259" key="3">
    <source>
        <dbReference type="PROSITE" id="PS51186"/>
    </source>
</evidence>
<protein>
    <submittedName>
        <fullName evidence="5">GNAT family N-acetyltransferase</fullName>
    </submittedName>
    <submittedName>
        <fullName evidence="4">Ribosomal protein S18 acetylase RimI-like enzyme</fullName>
    </submittedName>
</protein>
<dbReference type="Proteomes" id="UP000534306">
    <property type="component" value="Unassembled WGS sequence"/>
</dbReference>
<dbReference type="PANTHER" id="PTHR43877">
    <property type="entry name" value="AMINOALKYLPHOSPHONATE N-ACETYLTRANSFERASE-RELATED-RELATED"/>
    <property type="match status" value="1"/>
</dbReference>
<evidence type="ECO:0000313" key="7">
    <source>
        <dbReference type="Proteomes" id="UP000553957"/>
    </source>
</evidence>